<evidence type="ECO:0000313" key="3">
    <source>
        <dbReference type="Proteomes" id="UP000076532"/>
    </source>
</evidence>
<evidence type="ECO:0000256" key="1">
    <source>
        <dbReference type="SAM" id="Phobius"/>
    </source>
</evidence>
<reference evidence="2 3" key="1">
    <citation type="journal article" date="2016" name="Mol. Biol. Evol.">
        <title>Comparative Genomics of Early-Diverging Mushroom-Forming Fungi Provides Insights into the Origins of Lignocellulose Decay Capabilities.</title>
        <authorList>
            <person name="Nagy L.G."/>
            <person name="Riley R."/>
            <person name="Tritt A."/>
            <person name="Adam C."/>
            <person name="Daum C."/>
            <person name="Floudas D."/>
            <person name="Sun H."/>
            <person name="Yadav J.S."/>
            <person name="Pangilinan J."/>
            <person name="Larsson K.H."/>
            <person name="Matsuura K."/>
            <person name="Barry K."/>
            <person name="Labutti K."/>
            <person name="Kuo R."/>
            <person name="Ohm R.A."/>
            <person name="Bhattacharya S.S."/>
            <person name="Shirouzu T."/>
            <person name="Yoshinaga Y."/>
            <person name="Martin F.M."/>
            <person name="Grigoriev I.V."/>
            <person name="Hibbett D.S."/>
        </authorList>
    </citation>
    <scope>NUCLEOTIDE SEQUENCE [LARGE SCALE GENOMIC DNA]</scope>
    <source>
        <strain evidence="2 3">CBS 109695</strain>
    </source>
</reference>
<dbReference type="EMBL" id="KV417489">
    <property type="protein sequence ID" value="KZP31572.1"/>
    <property type="molecule type" value="Genomic_DNA"/>
</dbReference>
<keyword evidence="1" id="KW-0812">Transmembrane</keyword>
<protein>
    <recommendedName>
        <fullName evidence="4">Transmembrane protein</fullName>
    </recommendedName>
</protein>
<feature type="transmembrane region" description="Helical" evidence="1">
    <location>
        <begin position="108"/>
        <end position="128"/>
    </location>
</feature>
<sequence length="327" mass="36643">MGYEGTDTADSTRLAIYPIYSCMATTTSDDDARVLQAIRTATSFSVVIITLFCMEWILSAEEEVEMLGRMGLNAPIAAYYVSRIASLGFCISSALLNLIPELWPQTSAHLIFFFFWFSTSAIALLFFFRVRAVYSDRPGIVKMFLLLWFLVVLAHLPNLLYFVIRHKPQVCGAKNTLTLPPNIVAFIYETLVFVGVSLKIVRNSLHPPAGATKGVGISRWWLRNLFTGDGLHAVSKSLVQSAQLYYGLSIGFLIATSVAVYLVIPYWQLLGLSRVFVSSALACKVFRMVVLSVTPMDRSELDTRVVELMIRRAEDSEVGERTIFYVR</sequence>
<organism evidence="2 3">
    <name type="scientific">Athelia psychrophila</name>
    <dbReference type="NCBI Taxonomy" id="1759441"/>
    <lineage>
        <taxon>Eukaryota</taxon>
        <taxon>Fungi</taxon>
        <taxon>Dikarya</taxon>
        <taxon>Basidiomycota</taxon>
        <taxon>Agaricomycotina</taxon>
        <taxon>Agaricomycetes</taxon>
        <taxon>Agaricomycetidae</taxon>
        <taxon>Atheliales</taxon>
        <taxon>Atheliaceae</taxon>
        <taxon>Athelia</taxon>
    </lineage>
</organism>
<dbReference type="Proteomes" id="UP000076532">
    <property type="component" value="Unassembled WGS sequence"/>
</dbReference>
<name>A0A166UD26_9AGAM</name>
<dbReference type="OrthoDB" id="3038990at2759"/>
<feature type="transmembrane region" description="Helical" evidence="1">
    <location>
        <begin position="37"/>
        <end position="58"/>
    </location>
</feature>
<keyword evidence="3" id="KW-1185">Reference proteome</keyword>
<feature type="transmembrane region" description="Helical" evidence="1">
    <location>
        <begin position="244"/>
        <end position="264"/>
    </location>
</feature>
<feature type="transmembrane region" description="Helical" evidence="1">
    <location>
        <begin position="78"/>
        <end position="96"/>
    </location>
</feature>
<evidence type="ECO:0008006" key="4">
    <source>
        <dbReference type="Google" id="ProtNLM"/>
    </source>
</evidence>
<gene>
    <name evidence="2" type="ORF">FIBSPDRAFT_1037538</name>
</gene>
<keyword evidence="1" id="KW-0472">Membrane</keyword>
<proteinExistence type="predicted"/>
<feature type="transmembrane region" description="Helical" evidence="1">
    <location>
        <begin position="183"/>
        <end position="201"/>
    </location>
</feature>
<keyword evidence="1" id="KW-1133">Transmembrane helix</keyword>
<evidence type="ECO:0000313" key="2">
    <source>
        <dbReference type="EMBL" id="KZP31572.1"/>
    </source>
</evidence>
<feature type="transmembrane region" description="Helical" evidence="1">
    <location>
        <begin position="140"/>
        <end position="163"/>
    </location>
</feature>
<dbReference type="AlphaFoldDB" id="A0A166UD26"/>
<accession>A0A166UD26</accession>